<dbReference type="RefSeq" id="WP_099504075.1">
    <property type="nucleotide sequence ID" value="NZ_CP026652.1"/>
</dbReference>
<dbReference type="Proteomes" id="UP000238413">
    <property type="component" value="Chromosome"/>
</dbReference>
<feature type="region of interest" description="Disordered" evidence="1">
    <location>
        <begin position="542"/>
        <end position="573"/>
    </location>
</feature>
<dbReference type="EMBL" id="CP026652">
    <property type="protein sequence ID" value="AVH58101.1"/>
    <property type="molecule type" value="Genomic_DNA"/>
</dbReference>
<name>A0ABN5I4Y4_9ACTN</name>
<feature type="compositionally biased region" description="Low complexity" evidence="1">
    <location>
        <begin position="431"/>
        <end position="444"/>
    </location>
</feature>
<organism evidence="2 3">
    <name type="scientific">Streptomyces dengpaensis</name>
    <dbReference type="NCBI Taxonomy" id="2049881"/>
    <lineage>
        <taxon>Bacteria</taxon>
        <taxon>Bacillati</taxon>
        <taxon>Actinomycetota</taxon>
        <taxon>Actinomycetes</taxon>
        <taxon>Kitasatosporales</taxon>
        <taxon>Streptomycetaceae</taxon>
        <taxon>Streptomyces</taxon>
    </lineage>
</organism>
<accession>A0ABN5I4Y4</accession>
<evidence type="ECO:0000313" key="3">
    <source>
        <dbReference type="Proteomes" id="UP000238413"/>
    </source>
</evidence>
<feature type="compositionally biased region" description="Pro residues" evidence="1">
    <location>
        <begin position="254"/>
        <end position="264"/>
    </location>
</feature>
<protein>
    <submittedName>
        <fullName evidence="2">Uncharacterized protein</fullName>
    </submittedName>
</protein>
<sequence>MTQSGQGEEPSARPAREGVVLPSDGSAPLLPGMTGDRTTPAGGQAWGQPWGPDGPDQPTTPAPGPGQGWGAPGNETQAWGATEPPQSAPVQDWGTHDASQGWAPQQQPGAHDHQQQSFAPQQPQQLQQPPSGAGPLPPEGAQATSYGAQNGYAPGAQGAHVGDGYGGYAAPGQQAPQFAHPGNALPQGADGYGAPGALPASSASPSLPAAAQAAPLPPAGLPLPAAADDGATQYIPHIPAAPGADEGATQYIPPVGPGALPPEMPAEATQFLGQAPQGGAAGPLPPTANPDAEATQFMAPVPAQPEGAPYGIRPGAPEERQPPAEFDNLFRSEPESPGATQQMPRFDPSAPLHGAHAPAASGGRAAARRAGAFDGERGGGGRGGGRGGRGGSRVPLIAAVGVGIAVLGIGAGALLSGGGTDGEDDKSKTVSATSPATESASASADPVKAQAVALDKLLADSSDSRDSVIKAVANVKVCQNLDQAASDLRDAAKQRGELVTRLSALSVDKLPNHAALTAALTSGWKASQSADNHYAAWADQTADKKGCRRGQARTTAQTQAGNRASGTASTEKEKAAKLWNSIASTYGLTQRTRTQL</sequence>
<feature type="compositionally biased region" description="Polar residues" evidence="1">
    <location>
        <begin position="552"/>
        <end position="569"/>
    </location>
</feature>
<feature type="compositionally biased region" description="Low complexity" evidence="1">
    <location>
        <begin position="354"/>
        <end position="373"/>
    </location>
</feature>
<gene>
    <name evidence="2" type="ORF">C4B68_22655</name>
</gene>
<proteinExistence type="predicted"/>
<feature type="region of interest" description="Disordered" evidence="1">
    <location>
        <begin position="416"/>
        <end position="444"/>
    </location>
</feature>
<feature type="compositionally biased region" description="Low complexity" evidence="1">
    <location>
        <begin position="222"/>
        <end position="231"/>
    </location>
</feature>
<keyword evidence="3" id="KW-1185">Reference proteome</keyword>
<feature type="compositionally biased region" description="Low complexity" evidence="1">
    <location>
        <begin position="103"/>
        <end position="134"/>
    </location>
</feature>
<evidence type="ECO:0000313" key="2">
    <source>
        <dbReference type="EMBL" id="AVH58101.1"/>
    </source>
</evidence>
<feature type="compositionally biased region" description="Basic and acidic residues" evidence="1">
    <location>
        <begin position="316"/>
        <end position="334"/>
    </location>
</feature>
<feature type="compositionally biased region" description="Low complexity" evidence="1">
    <location>
        <begin position="195"/>
        <end position="214"/>
    </location>
</feature>
<feature type="compositionally biased region" description="Polar residues" evidence="1">
    <location>
        <begin position="74"/>
        <end position="89"/>
    </location>
</feature>
<feature type="compositionally biased region" description="Low complexity" evidence="1">
    <location>
        <begin position="40"/>
        <end position="57"/>
    </location>
</feature>
<reference evidence="2 3" key="1">
    <citation type="submission" date="2018-02" db="EMBL/GenBank/DDBJ databases">
        <title>Complete genome sequence of Streptomyces dengpaensis, the producer of angucyclines.</title>
        <authorList>
            <person name="Yumei L."/>
        </authorList>
    </citation>
    <scope>NUCLEOTIDE SEQUENCE [LARGE SCALE GENOMIC DNA]</scope>
    <source>
        <strain evidence="2 3">XZHG99</strain>
    </source>
</reference>
<feature type="region of interest" description="Disordered" evidence="1">
    <location>
        <begin position="1"/>
        <end position="391"/>
    </location>
</feature>
<feature type="compositionally biased region" description="Gly residues" evidence="1">
    <location>
        <begin position="380"/>
        <end position="391"/>
    </location>
</feature>
<evidence type="ECO:0000256" key="1">
    <source>
        <dbReference type="SAM" id="MobiDB-lite"/>
    </source>
</evidence>